<keyword evidence="2" id="KW-1185">Reference proteome</keyword>
<proteinExistence type="predicted"/>
<evidence type="ECO:0000313" key="2">
    <source>
        <dbReference type="Proteomes" id="UP001363622"/>
    </source>
</evidence>
<reference evidence="1 2" key="1">
    <citation type="submission" date="2024-04" db="EMBL/GenBank/DDBJ databases">
        <title>Phyllosticta paracitricarpa is synonymous to the EU quarantine fungus P. citricarpa based on phylogenomic analyses.</title>
        <authorList>
            <consortium name="Lawrence Berkeley National Laboratory"/>
            <person name="Van Ingen-Buijs V.A."/>
            <person name="Van Westerhoven A.C."/>
            <person name="Haridas S."/>
            <person name="Skiadas P."/>
            <person name="Martin F."/>
            <person name="Groenewald J.Z."/>
            <person name="Crous P.W."/>
            <person name="Seidl M.F."/>
        </authorList>
    </citation>
    <scope>NUCLEOTIDE SEQUENCE [LARGE SCALE GENOMIC DNA]</scope>
    <source>
        <strain evidence="1 2">CBS 123371</strain>
    </source>
</reference>
<sequence>MSSSSGSIFSSANRRNRRYAPTSMHVPPSRTKMMTRKANSVALIVWITAIIENPNILLLSRRCLWLVSMESLTARRGLLKLLLTLGEGERILVWNEASSGVSGRPGVFVKEENVSLRCDCASRGAFDREESKSGAEADGECVMVRMSVQ</sequence>
<protein>
    <submittedName>
        <fullName evidence="1">Uncharacterized protein</fullName>
    </submittedName>
</protein>
<dbReference type="EMBL" id="JBBPHU010000015">
    <property type="protein sequence ID" value="KAK7510116.1"/>
    <property type="molecule type" value="Genomic_DNA"/>
</dbReference>
<gene>
    <name evidence="1" type="ORF">IWZ03DRAFT_389028</name>
</gene>
<comment type="caution">
    <text evidence="1">The sequence shown here is derived from an EMBL/GenBank/DDBJ whole genome shotgun (WGS) entry which is preliminary data.</text>
</comment>
<accession>A0ABR1KBA4</accession>
<evidence type="ECO:0000313" key="1">
    <source>
        <dbReference type="EMBL" id="KAK7510116.1"/>
    </source>
</evidence>
<name>A0ABR1KBA4_9PEZI</name>
<dbReference type="Proteomes" id="UP001363622">
    <property type="component" value="Unassembled WGS sequence"/>
</dbReference>
<organism evidence="1 2">
    <name type="scientific">Phyllosticta citriasiana</name>
    <dbReference type="NCBI Taxonomy" id="595635"/>
    <lineage>
        <taxon>Eukaryota</taxon>
        <taxon>Fungi</taxon>
        <taxon>Dikarya</taxon>
        <taxon>Ascomycota</taxon>
        <taxon>Pezizomycotina</taxon>
        <taxon>Dothideomycetes</taxon>
        <taxon>Dothideomycetes incertae sedis</taxon>
        <taxon>Botryosphaeriales</taxon>
        <taxon>Phyllostictaceae</taxon>
        <taxon>Phyllosticta</taxon>
    </lineage>
</organism>